<evidence type="ECO:0000256" key="1">
    <source>
        <dbReference type="SAM" id="MobiDB-lite"/>
    </source>
</evidence>
<dbReference type="Gene3D" id="1.10.30.10">
    <property type="entry name" value="High mobility group box domain"/>
    <property type="match status" value="1"/>
</dbReference>
<dbReference type="AlphaFoldDB" id="A0A6C0F9N2"/>
<sequence>MPTMDKEADVEALRKEVKELRDMVEKSAGAAKVKKPRKKNPDAKPNPYMEFAKERRAHYAKEGLHKDKAMTEISKIIGKEWQEKKKSSD</sequence>
<evidence type="ECO:0000313" key="3">
    <source>
        <dbReference type="EMBL" id="QHT38388.1"/>
    </source>
</evidence>
<dbReference type="InterPro" id="IPR036910">
    <property type="entry name" value="HMG_box_dom_sf"/>
</dbReference>
<dbReference type="EMBL" id="MN738829">
    <property type="protein sequence ID" value="QHT38388.1"/>
    <property type="molecule type" value="Genomic_DNA"/>
</dbReference>
<feature type="domain" description="HMG box" evidence="2">
    <location>
        <begin position="41"/>
        <end position="89"/>
    </location>
</feature>
<organism evidence="3">
    <name type="scientific">viral metagenome</name>
    <dbReference type="NCBI Taxonomy" id="1070528"/>
    <lineage>
        <taxon>unclassified sequences</taxon>
        <taxon>metagenomes</taxon>
        <taxon>organismal metagenomes</taxon>
    </lineage>
</organism>
<reference evidence="3" key="1">
    <citation type="journal article" date="2020" name="Nature">
        <title>Giant virus diversity and host interactions through global metagenomics.</title>
        <authorList>
            <person name="Schulz F."/>
            <person name="Roux S."/>
            <person name="Paez-Espino D."/>
            <person name="Jungbluth S."/>
            <person name="Walsh D.A."/>
            <person name="Denef V.J."/>
            <person name="McMahon K.D."/>
            <person name="Konstantinidis K.T."/>
            <person name="Eloe-Fadrosh E.A."/>
            <person name="Kyrpides N.C."/>
            <person name="Woyke T."/>
        </authorList>
    </citation>
    <scope>NUCLEOTIDE SEQUENCE</scope>
    <source>
        <strain evidence="3">GVMAG-S-ERX556101-89</strain>
    </source>
</reference>
<protein>
    <recommendedName>
        <fullName evidence="2">HMG box domain-containing protein</fullName>
    </recommendedName>
</protein>
<proteinExistence type="predicted"/>
<evidence type="ECO:0000259" key="2">
    <source>
        <dbReference type="PROSITE" id="PS50118"/>
    </source>
</evidence>
<accession>A0A6C0F9N2</accession>
<feature type="region of interest" description="Disordered" evidence="1">
    <location>
        <begin position="24"/>
        <end position="48"/>
    </location>
</feature>
<name>A0A6C0F9N2_9ZZZZ</name>
<dbReference type="SUPFAM" id="SSF47095">
    <property type="entry name" value="HMG-box"/>
    <property type="match status" value="1"/>
</dbReference>
<dbReference type="InterPro" id="IPR009071">
    <property type="entry name" value="HMG_box_dom"/>
</dbReference>
<dbReference type="PROSITE" id="PS50118">
    <property type="entry name" value="HMG_BOX_2"/>
    <property type="match status" value="1"/>
</dbReference>